<organism evidence="2 3">
    <name type="scientific">Conexibacter arvalis</name>
    <dbReference type="NCBI Taxonomy" id="912552"/>
    <lineage>
        <taxon>Bacteria</taxon>
        <taxon>Bacillati</taxon>
        <taxon>Actinomycetota</taxon>
        <taxon>Thermoleophilia</taxon>
        <taxon>Solirubrobacterales</taxon>
        <taxon>Conexibacteraceae</taxon>
        <taxon>Conexibacter</taxon>
    </lineage>
</organism>
<accession>A0A840IC76</accession>
<gene>
    <name evidence="2" type="ORF">BDZ31_002022</name>
</gene>
<dbReference type="EMBL" id="JACHNU010000002">
    <property type="protein sequence ID" value="MBB4662436.1"/>
    <property type="molecule type" value="Genomic_DNA"/>
</dbReference>
<dbReference type="SUPFAM" id="SSF51735">
    <property type="entry name" value="NAD(P)-binding Rossmann-fold domains"/>
    <property type="match status" value="1"/>
</dbReference>
<evidence type="ECO:0000313" key="2">
    <source>
        <dbReference type="EMBL" id="MBB4662436.1"/>
    </source>
</evidence>
<dbReference type="RefSeq" id="WP_183341626.1">
    <property type="nucleotide sequence ID" value="NZ_JACHNU010000002.1"/>
</dbReference>
<proteinExistence type="predicted"/>
<sequence length="169" mass="17676">MARVLIVGCGCRGQALARALRARGHAVRGTTRTPERRAAIEAAGAEAWTGDPDRIATLSYALDGVTVLCWLLGSARGTPEALDALHGPRLRMLLERSIDTTVRGVLYEAAGSAGAERLAGGAETVRAACTRSEIPFALLEVDPDEHAAWLAAAVAGVEGLLEARRPAGR</sequence>
<reference evidence="2 3" key="1">
    <citation type="submission" date="2020-08" db="EMBL/GenBank/DDBJ databases">
        <title>Genomic Encyclopedia of Archaeal and Bacterial Type Strains, Phase II (KMG-II): from individual species to whole genera.</title>
        <authorList>
            <person name="Goeker M."/>
        </authorList>
    </citation>
    <scope>NUCLEOTIDE SEQUENCE [LARGE SCALE GENOMIC DNA]</scope>
    <source>
        <strain evidence="2 3">DSM 23288</strain>
    </source>
</reference>
<name>A0A840IC76_9ACTN</name>
<evidence type="ECO:0000313" key="3">
    <source>
        <dbReference type="Proteomes" id="UP000585272"/>
    </source>
</evidence>
<feature type="domain" description="NAD(P)-binding" evidence="1">
    <location>
        <begin position="13"/>
        <end position="119"/>
    </location>
</feature>
<protein>
    <submittedName>
        <fullName evidence="2">Uncharacterized protein YbjT (DUF2867 family)</fullName>
    </submittedName>
</protein>
<dbReference type="Gene3D" id="3.40.50.720">
    <property type="entry name" value="NAD(P)-binding Rossmann-like Domain"/>
    <property type="match status" value="1"/>
</dbReference>
<evidence type="ECO:0000259" key="1">
    <source>
        <dbReference type="Pfam" id="PF13460"/>
    </source>
</evidence>
<dbReference type="Pfam" id="PF13460">
    <property type="entry name" value="NAD_binding_10"/>
    <property type="match status" value="1"/>
</dbReference>
<dbReference type="InterPro" id="IPR016040">
    <property type="entry name" value="NAD(P)-bd_dom"/>
</dbReference>
<dbReference type="InterPro" id="IPR036291">
    <property type="entry name" value="NAD(P)-bd_dom_sf"/>
</dbReference>
<keyword evidence="3" id="KW-1185">Reference proteome</keyword>
<dbReference type="Proteomes" id="UP000585272">
    <property type="component" value="Unassembled WGS sequence"/>
</dbReference>
<comment type="caution">
    <text evidence="2">The sequence shown here is derived from an EMBL/GenBank/DDBJ whole genome shotgun (WGS) entry which is preliminary data.</text>
</comment>
<dbReference type="AlphaFoldDB" id="A0A840IC76"/>